<gene>
    <name evidence="1" type="ORF">M514_22525</name>
</gene>
<protein>
    <submittedName>
        <fullName evidence="1">Uncharacterized protein</fullName>
    </submittedName>
</protein>
<organism evidence="1">
    <name type="scientific">Trichuris suis</name>
    <name type="common">pig whipworm</name>
    <dbReference type="NCBI Taxonomy" id="68888"/>
    <lineage>
        <taxon>Eukaryota</taxon>
        <taxon>Metazoa</taxon>
        <taxon>Ecdysozoa</taxon>
        <taxon>Nematoda</taxon>
        <taxon>Enoplea</taxon>
        <taxon>Dorylaimia</taxon>
        <taxon>Trichinellida</taxon>
        <taxon>Trichuridae</taxon>
        <taxon>Trichuris</taxon>
    </lineage>
</organism>
<evidence type="ECO:0000313" key="1">
    <source>
        <dbReference type="EMBL" id="KFD65247.1"/>
    </source>
</evidence>
<sequence length="88" mass="9810">MIPSQALKDCSQVGPVLLGCAGKHEDIVDIDEDPRKALKHHIHKTLEGLGGIAQSKWHSSIFVEPKGSDYRGLLLVHWTHPDLRVRAR</sequence>
<dbReference type="Proteomes" id="UP000030758">
    <property type="component" value="Unassembled WGS sequence"/>
</dbReference>
<dbReference type="AlphaFoldDB" id="A0A085N701"/>
<proteinExistence type="predicted"/>
<accession>A0A085N701</accession>
<dbReference type="EMBL" id="KL367541">
    <property type="protein sequence ID" value="KFD65247.1"/>
    <property type="molecule type" value="Genomic_DNA"/>
</dbReference>
<reference evidence="1" key="1">
    <citation type="journal article" date="2014" name="Nat. Genet.">
        <title>Genome and transcriptome of the porcine whipworm Trichuris suis.</title>
        <authorList>
            <person name="Jex A.R."/>
            <person name="Nejsum P."/>
            <person name="Schwarz E.M."/>
            <person name="Hu L."/>
            <person name="Young N.D."/>
            <person name="Hall R.S."/>
            <person name="Korhonen P.K."/>
            <person name="Liao S."/>
            <person name="Thamsborg S."/>
            <person name="Xia J."/>
            <person name="Xu P."/>
            <person name="Wang S."/>
            <person name="Scheerlinck J.P."/>
            <person name="Hofmann A."/>
            <person name="Sternberg P.W."/>
            <person name="Wang J."/>
            <person name="Gasser R.B."/>
        </authorList>
    </citation>
    <scope>NUCLEOTIDE SEQUENCE [LARGE SCALE GENOMIC DNA]</scope>
    <source>
        <strain evidence="1">DCEP-RM93F</strain>
    </source>
</reference>
<name>A0A085N701_9BILA</name>